<dbReference type="RefSeq" id="WP_014625578.1">
    <property type="nucleotide sequence ID" value="NC_017583.1"/>
</dbReference>
<dbReference type="STRING" id="869211.Spith_2000"/>
<dbReference type="InterPro" id="IPR050194">
    <property type="entry name" value="Glycosyltransferase_grp1"/>
</dbReference>
<dbReference type="PANTHER" id="PTHR45947">
    <property type="entry name" value="SULFOQUINOVOSYL TRANSFERASE SQD2"/>
    <property type="match status" value="1"/>
</dbReference>
<dbReference type="InterPro" id="IPR001296">
    <property type="entry name" value="Glyco_trans_1"/>
</dbReference>
<dbReference type="HOGENOM" id="CLU_009583_2_0_12"/>
<evidence type="ECO:0000313" key="3">
    <source>
        <dbReference type="EMBL" id="AEJ62258.1"/>
    </source>
</evidence>
<name>G0GEC1_WINT7</name>
<dbReference type="OrthoDB" id="9802525at2"/>
<dbReference type="InterPro" id="IPR028098">
    <property type="entry name" value="Glyco_trans_4-like_N"/>
</dbReference>
<dbReference type="Proteomes" id="UP000007254">
    <property type="component" value="Chromosome"/>
</dbReference>
<organism evidence="3 4">
    <name type="scientific">Winmispira thermophila (strain ATCC 700085 / DSM 6578 / Z-1203)</name>
    <name type="common">Spirochaeta thermophila</name>
    <dbReference type="NCBI Taxonomy" id="869211"/>
    <lineage>
        <taxon>Bacteria</taxon>
        <taxon>Pseudomonadati</taxon>
        <taxon>Spirochaetota</taxon>
        <taxon>Spirochaetia</taxon>
        <taxon>Winmispirales</taxon>
        <taxon>Winmispiraceae</taxon>
        <taxon>Winmispira</taxon>
    </lineage>
</organism>
<sequence length="387" mass="43854">MNIAFFMDCFPPMKNGVVTVVLQARDALVRQGHHVVIVSVDTAHHPYTGHDDFLLFPQISLDFGSKQGYGYALTRKKRVVEFLTRHRIDIVHSHTEFATGFAAGKAARALGIPRVCTAHTMWEDYAHYFPLLKMKPVVRTYFRRYLKGASLLIAPSPKSALYFREITPWMETVVVPNGIDIQRFKGNIREEAVREIRERYRLSPEHRVVLFVGRMGPEKRIEELYEAMKPLLKRNTAVRLVYVGDGPGFEPLARRVKAEGLNDRVILTGFVDWEKIAAFYSIAEVFVSASLSEVHPITTLEAAAAGLPLVCRRDVSYEGVVREGENGFQVDDDAEIEEKVALLLEDTALRDRMAAASRGVADEYSIERHAERLVEVYTRVLANHRKG</sequence>
<dbReference type="GO" id="GO:0016757">
    <property type="term" value="F:glycosyltransferase activity"/>
    <property type="evidence" value="ECO:0007669"/>
    <property type="project" value="InterPro"/>
</dbReference>
<dbReference type="Gene3D" id="3.40.50.2000">
    <property type="entry name" value="Glycogen Phosphorylase B"/>
    <property type="match status" value="2"/>
</dbReference>
<dbReference type="PANTHER" id="PTHR45947:SF3">
    <property type="entry name" value="SULFOQUINOVOSYL TRANSFERASE SQD2"/>
    <property type="match status" value="1"/>
</dbReference>
<proteinExistence type="predicted"/>
<gene>
    <name evidence="3" type="ordered locus">Spith_2000</name>
</gene>
<protein>
    <submittedName>
        <fullName evidence="3">Glycosyl transferase group 1</fullName>
    </submittedName>
</protein>
<dbReference type="Pfam" id="PF00534">
    <property type="entry name" value="Glycos_transf_1"/>
    <property type="match status" value="1"/>
</dbReference>
<dbReference type="KEGG" id="stq:Spith_2000"/>
<evidence type="ECO:0000259" key="1">
    <source>
        <dbReference type="Pfam" id="PF00534"/>
    </source>
</evidence>
<keyword evidence="3" id="KW-0808">Transferase</keyword>
<dbReference type="EMBL" id="CP002903">
    <property type="protein sequence ID" value="AEJ62258.1"/>
    <property type="molecule type" value="Genomic_DNA"/>
</dbReference>
<dbReference type="Pfam" id="PF13439">
    <property type="entry name" value="Glyco_transf_4"/>
    <property type="match status" value="1"/>
</dbReference>
<keyword evidence="4" id="KW-1185">Reference proteome</keyword>
<feature type="domain" description="Glycosyltransferase subfamily 4-like N-terminal" evidence="2">
    <location>
        <begin position="15"/>
        <end position="183"/>
    </location>
</feature>
<reference evidence="3 4" key="1">
    <citation type="submission" date="2011-06" db="EMBL/GenBank/DDBJ databases">
        <title>The complete genome of Spirochaeta thermophila DSM 6578.</title>
        <authorList>
            <consortium name="US DOE Joint Genome Institute (JGI-PGF)"/>
            <person name="Lucas S."/>
            <person name="Lapidus A."/>
            <person name="Bruce D."/>
            <person name="Goodwin L."/>
            <person name="Pitluck S."/>
            <person name="Peters L."/>
            <person name="Kyrpides N."/>
            <person name="Mavromatis K."/>
            <person name="Ivanova N."/>
            <person name="Mikailova N."/>
            <person name="Pagani I."/>
            <person name="Chertkov O."/>
            <person name="Detter J.C."/>
            <person name="Tapia R."/>
            <person name="Han C."/>
            <person name="Land M."/>
            <person name="Hauser L."/>
            <person name="Markowitz V."/>
            <person name="Cheng J.-F."/>
            <person name="Hugenholtz P."/>
            <person name="Woyke T."/>
            <person name="Wu D."/>
            <person name="Spring S."/>
            <person name="Merkhoffer B."/>
            <person name="Schneider S."/>
            <person name="Klenk H.-P."/>
            <person name="Eisen J.A."/>
        </authorList>
    </citation>
    <scope>NUCLEOTIDE SEQUENCE [LARGE SCALE GENOMIC DNA]</scope>
    <source>
        <strain evidence="4">ATCC 700085 / DSM 6578 / Z-1203</strain>
    </source>
</reference>
<evidence type="ECO:0000259" key="2">
    <source>
        <dbReference type="Pfam" id="PF13439"/>
    </source>
</evidence>
<feature type="domain" description="Glycosyl transferase family 1" evidence="1">
    <location>
        <begin position="194"/>
        <end position="358"/>
    </location>
</feature>
<dbReference type="AlphaFoldDB" id="G0GEC1"/>
<accession>G0GEC1</accession>
<dbReference type="SUPFAM" id="SSF53756">
    <property type="entry name" value="UDP-Glycosyltransferase/glycogen phosphorylase"/>
    <property type="match status" value="1"/>
</dbReference>
<evidence type="ECO:0000313" key="4">
    <source>
        <dbReference type="Proteomes" id="UP000007254"/>
    </source>
</evidence>